<dbReference type="InterPro" id="IPR029060">
    <property type="entry name" value="PIN-like_dom_sf"/>
</dbReference>
<dbReference type="InterPro" id="IPR002716">
    <property type="entry name" value="PIN_dom"/>
</dbReference>
<organism evidence="2 3">
    <name type="scientific">Undibacterium arcticum</name>
    <dbReference type="NCBI Taxonomy" id="1762892"/>
    <lineage>
        <taxon>Bacteria</taxon>
        <taxon>Pseudomonadati</taxon>
        <taxon>Pseudomonadota</taxon>
        <taxon>Betaproteobacteria</taxon>
        <taxon>Burkholderiales</taxon>
        <taxon>Oxalobacteraceae</taxon>
        <taxon>Undibacterium</taxon>
    </lineage>
</organism>
<keyword evidence="3" id="KW-1185">Reference proteome</keyword>
<comment type="caution">
    <text evidence="2">The sequence shown here is derived from an EMBL/GenBank/DDBJ whole genome shotgun (WGS) entry which is preliminary data.</text>
</comment>
<feature type="domain" description="PIN" evidence="1">
    <location>
        <begin position="3"/>
        <end position="113"/>
    </location>
</feature>
<dbReference type="Pfam" id="PF01850">
    <property type="entry name" value="PIN"/>
    <property type="match status" value="1"/>
</dbReference>
<accession>A0ABV7EZ86</accession>
<proteinExistence type="predicted"/>
<evidence type="ECO:0000313" key="2">
    <source>
        <dbReference type="EMBL" id="MFC3108054.1"/>
    </source>
</evidence>
<dbReference type="EMBL" id="JBHRTP010000024">
    <property type="protein sequence ID" value="MFC3108054.1"/>
    <property type="molecule type" value="Genomic_DNA"/>
</dbReference>
<gene>
    <name evidence="2" type="ORF">ACFOFO_08790</name>
</gene>
<dbReference type="Gene3D" id="3.40.50.1010">
    <property type="entry name" value="5'-nuclease"/>
    <property type="match status" value="1"/>
</dbReference>
<name>A0ABV7EZ86_9BURK</name>
<sequence length="127" mass="13806">MHVVDTCGWIEWLTDGVLAEDFAPFLSDSANLIVPTLVQFELYKWCLREKDEAAALDVIGITEVCIVSPLDTRIALSAADLSTRYKLAMADAVVYASALAAGGELLTSDAHFAGLPNVQYWQKKASL</sequence>
<protein>
    <submittedName>
        <fullName evidence="2">Type II toxin-antitoxin system VapC family toxin</fullName>
    </submittedName>
</protein>
<evidence type="ECO:0000313" key="3">
    <source>
        <dbReference type="Proteomes" id="UP001595530"/>
    </source>
</evidence>
<dbReference type="CDD" id="cd18686">
    <property type="entry name" value="PIN_VapC-like"/>
    <property type="match status" value="1"/>
</dbReference>
<dbReference type="RefSeq" id="WP_390331386.1">
    <property type="nucleotide sequence ID" value="NZ_JBHRTP010000024.1"/>
</dbReference>
<dbReference type="Proteomes" id="UP001595530">
    <property type="component" value="Unassembled WGS sequence"/>
</dbReference>
<dbReference type="SUPFAM" id="SSF88723">
    <property type="entry name" value="PIN domain-like"/>
    <property type="match status" value="1"/>
</dbReference>
<evidence type="ECO:0000259" key="1">
    <source>
        <dbReference type="Pfam" id="PF01850"/>
    </source>
</evidence>
<reference evidence="3" key="1">
    <citation type="journal article" date="2019" name="Int. J. Syst. Evol. Microbiol.">
        <title>The Global Catalogue of Microorganisms (GCM) 10K type strain sequencing project: providing services to taxonomists for standard genome sequencing and annotation.</title>
        <authorList>
            <consortium name="The Broad Institute Genomics Platform"/>
            <consortium name="The Broad Institute Genome Sequencing Center for Infectious Disease"/>
            <person name="Wu L."/>
            <person name="Ma J."/>
        </authorList>
    </citation>
    <scope>NUCLEOTIDE SEQUENCE [LARGE SCALE GENOMIC DNA]</scope>
    <source>
        <strain evidence="3">KCTC 42986</strain>
    </source>
</reference>